<dbReference type="Proteomes" id="UP000178413">
    <property type="component" value="Unassembled WGS sequence"/>
</dbReference>
<proteinExistence type="predicted"/>
<reference evidence="1 2" key="1">
    <citation type="journal article" date="2016" name="Nat. Commun.">
        <title>Thousands of microbial genomes shed light on interconnected biogeochemical processes in an aquifer system.</title>
        <authorList>
            <person name="Anantharaman K."/>
            <person name="Brown C.T."/>
            <person name="Hug L.A."/>
            <person name="Sharon I."/>
            <person name="Castelle C.J."/>
            <person name="Probst A.J."/>
            <person name="Thomas B.C."/>
            <person name="Singh A."/>
            <person name="Wilkins M.J."/>
            <person name="Karaoz U."/>
            <person name="Brodie E.L."/>
            <person name="Williams K.H."/>
            <person name="Hubbard S.S."/>
            <person name="Banfield J.F."/>
        </authorList>
    </citation>
    <scope>NUCLEOTIDE SEQUENCE [LARGE SCALE GENOMIC DNA]</scope>
</reference>
<gene>
    <name evidence="1" type="ORF">A3D50_02145</name>
</gene>
<organism evidence="1 2">
    <name type="scientific">Candidatus Taylorbacteria bacterium RIFCSPHIGHO2_02_FULL_44_12</name>
    <dbReference type="NCBI Taxonomy" id="1802308"/>
    <lineage>
        <taxon>Bacteria</taxon>
        <taxon>Candidatus Tayloriibacteriota</taxon>
    </lineage>
</organism>
<name>A0A1G2MJD8_9BACT</name>
<accession>A0A1G2MJD8</accession>
<evidence type="ECO:0000313" key="1">
    <source>
        <dbReference type="EMBL" id="OHA23987.1"/>
    </source>
</evidence>
<dbReference type="EMBL" id="MHRM01000014">
    <property type="protein sequence ID" value="OHA23987.1"/>
    <property type="molecule type" value="Genomic_DNA"/>
</dbReference>
<comment type="caution">
    <text evidence="1">The sequence shown here is derived from an EMBL/GenBank/DDBJ whole genome shotgun (WGS) entry which is preliminary data.</text>
</comment>
<evidence type="ECO:0000313" key="2">
    <source>
        <dbReference type="Proteomes" id="UP000178413"/>
    </source>
</evidence>
<protein>
    <submittedName>
        <fullName evidence="1">Uncharacterized protein</fullName>
    </submittedName>
</protein>
<sequence length="337" mass="38460">MMKLTEKMTETEALDVVEEMIITFAKTNGDLIAEPLLTKYWLPTVMELTNRTDVRFVTDPATDNKGKLRDILARRLGHFKRLYEALIGQRTIYLNEDLYRKSVKCEAILVEGMLELLEGAHADQTSILAAWEYIFAGITRDGESDFEKMVRESLARVSPETALTIIKSFKTKTRVGVHHWDLKDKVVTFLLIGMFRQLTAEQKIDLATVICSVVGMDSETVKIVADESERAGKLSLQAKALRRAVVQLYFLDKKIEIVYSNKTNLLLKISLDGKFLPDYSVSMVMHAEAVMDKLGLIKTNIRKWRTDFFFPSESTVYLTLFVPGFPDGKDPFIYQHL</sequence>
<dbReference type="AlphaFoldDB" id="A0A1G2MJD8"/>